<keyword evidence="1" id="KW-0732">Signal</keyword>
<proteinExistence type="predicted"/>
<feature type="domain" description="Ricin B lectin" evidence="2">
    <location>
        <begin position="110"/>
        <end position="243"/>
    </location>
</feature>
<keyword evidence="4" id="KW-1185">Reference proteome</keyword>
<reference evidence="3 4" key="1">
    <citation type="journal article" date="2020" name="ISME J.">
        <title>Uncovering the hidden diversity of litter-decomposition mechanisms in mushroom-forming fungi.</title>
        <authorList>
            <person name="Floudas D."/>
            <person name="Bentzer J."/>
            <person name="Ahren D."/>
            <person name="Johansson T."/>
            <person name="Persson P."/>
            <person name="Tunlid A."/>
        </authorList>
    </citation>
    <scope>NUCLEOTIDE SEQUENCE [LARGE SCALE GENOMIC DNA]</scope>
    <source>
        <strain evidence="3 4">CBS 101986</strain>
    </source>
</reference>
<dbReference type="OrthoDB" id="6770063at2759"/>
<dbReference type="InterPro" id="IPR035992">
    <property type="entry name" value="Ricin_B-like_lectins"/>
</dbReference>
<sequence length="249" mass="27563">MIQLKHTLILLLSMISTVLGSPFESRSPWVPVYLACASHLKPTGGGSYSLVASTTFSQYYQCTYLNDDTAQLGDTQYCWYDFYQHTLYHAPNVPIAGADSHPACPTTVPKADKYIIRPWSNWSKCLTAKNQDGARVTLQNCNTGSGVNPPLRQTWSFEGSTLRLDGTNKCLDVTDGGTANGTPLQVWTCVDGARNQQFYHWDRVQLIFPEDHISWAALQGKCLDLTDGSLALGTKVRARLSIRLEGILI</sequence>
<feature type="chain" id="PRO_5034183323" description="Ricin B lectin domain-containing protein" evidence="1">
    <location>
        <begin position="21"/>
        <end position="249"/>
    </location>
</feature>
<dbReference type="Proteomes" id="UP000567179">
    <property type="component" value="Unassembled WGS sequence"/>
</dbReference>
<gene>
    <name evidence="3" type="ORF">D9619_013523</name>
</gene>
<dbReference type="EMBL" id="JAACJJ010000019">
    <property type="protein sequence ID" value="KAF5323259.1"/>
    <property type="molecule type" value="Genomic_DNA"/>
</dbReference>
<name>A0A8H5BHG2_9AGAR</name>
<dbReference type="Pfam" id="PF00652">
    <property type="entry name" value="Ricin_B_lectin"/>
    <property type="match status" value="1"/>
</dbReference>
<protein>
    <recommendedName>
        <fullName evidence="2">Ricin B lectin domain-containing protein</fullName>
    </recommendedName>
</protein>
<evidence type="ECO:0000313" key="4">
    <source>
        <dbReference type="Proteomes" id="UP000567179"/>
    </source>
</evidence>
<dbReference type="SUPFAM" id="SSF50370">
    <property type="entry name" value="Ricin B-like lectins"/>
    <property type="match status" value="1"/>
</dbReference>
<evidence type="ECO:0000313" key="3">
    <source>
        <dbReference type="EMBL" id="KAF5323259.1"/>
    </source>
</evidence>
<dbReference type="Gene3D" id="2.80.10.50">
    <property type="match status" value="1"/>
</dbReference>
<dbReference type="SMART" id="SM00458">
    <property type="entry name" value="RICIN"/>
    <property type="match status" value="1"/>
</dbReference>
<accession>A0A8H5BHG2</accession>
<feature type="signal peptide" evidence="1">
    <location>
        <begin position="1"/>
        <end position="20"/>
    </location>
</feature>
<dbReference type="PROSITE" id="PS50231">
    <property type="entry name" value="RICIN_B_LECTIN"/>
    <property type="match status" value="1"/>
</dbReference>
<evidence type="ECO:0000256" key="1">
    <source>
        <dbReference type="SAM" id="SignalP"/>
    </source>
</evidence>
<organism evidence="3 4">
    <name type="scientific">Psilocybe cf. subviscida</name>
    <dbReference type="NCBI Taxonomy" id="2480587"/>
    <lineage>
        <taxon>Eukaryota</taxon>
        <taxon>Fungi</taxon>
        <taxon>Dikarya</taxon>
        <taxon>Basidiomycota</taxon>
        <taxon>Agaricomycotina</taxon>
        <taxon>Agaricomycetes</taxon>
        <taxon>Agaricomycetidae</taxon>
        <taxon>Agaricales</taxon>
        <taxon>Agaricineae</taxon>
        <taxon>Strophariaceae</taxon>
        <taxon>Psilocybe</taxon>
    </lineage>
</organism>
<comment type="caution">
    <text evidence="3">The sequence shown here is derived from an EMBL/GenBank/DDBJ whole genome shotgun (WGS) entry which is preliminary data.</text>
</comment>
<dbReference type="InterPro" id="IPR000772">
    <property type="entry name" value="Ricin_B_lectin"/>
</dbReference>
<evidence type="ECO:0000259" key="2">
    <source>
        <dbReference type="SMART" id="SM00458"/>
    </source>
</evidence>
<dbReference type="CDD" id="cd00161">
    <property type="entry name" value="beta-trefoil_Ricin-like"/>
    <property type="match status" value="1"/>
</dbReference>
<dbReference type="AlphaFoldDB" id="A0A8H5BHG2"/>